<evidence type="ECO:0000313" key="3">
    <source>
        <dbReference type="Proteomes" id="UP000308197"/>
    </source>
</evidence>
<evidence type="ECO:0000313" key="2">
    <source>
        <dbReference type="EMBL" id="TFK88210.1"/>
    </source>
</evidence>
<dbReference type="AlphaFoldDB" id="A0A5C3PJ17"/>
<sequence length="472" mass="48047">MPYDDDDYNDNDLQDNYCDDIANEATSPPESDGYNDANADDCEGDPIQDDQGADDWPQENQVEEQDADSVDDQGGLADSDNAEDEQPYPAGDHFTGVGEDAYVGVSEGPPQHIDDGTATLDDDSAAPDDDNAAPGDDNAAPDDDSTAPDDDEVSPAANYADLDVRLTGYGHAGEDSPSSSMYGSQPVPEPKGALNQYNNAQGGGRDPAPATTEPLGYGAGGDYAVNASQPYGQNWGGGESYPPANSTPYSAQDPRSYAPPRRVDTHPSVGSAQQPVQCTSSGSKNVNGGKDTQATESHNFMGDFLSQTGTAIQSGMVKGISNSAAQATEGLLKQLGGSFHLFSHKPVVPPTATSASASHTSRPPAAGSAGVKPRPAQAHSAPAGASATRVPVLQSSGPKPITGARPTSTGNPPAASKARPAPASPQNGPPAPSTQVAGGGGAPKHDSVAASTVKRSAGAEALPALRGVQQTK</sequence>
<dbReference type="EMBL" id="ML211122">
    <property type="protein sequence ID" value="TFK88210.1"/>
    <property type="molecule type" value="Genomic_DNA"/>
</dbReference>
<feature type="region of interest" description="Disordered" evidence="1">
    <location>
        <begin position="341"/>
        <end position="472"/>
    </location>
</feature>
<reference evidence="2 3" key="1">
    <citation type="journal article" date="2019" name="Nat. Ecol. Evol.">
        <title>Megaphylogeny resolves global patterns of mushroom evolution.</title>
        <authorList>
            <person name="Varga T."/>
            <person name="Krizsan K."/>
            <person name="Foldi C."/>
            <person name="Dima B."/>
            <person name="Sanchez-Garcia M."/>
            <person name="Sanchez-Ramirez S."/>
            <person name="Szollosi G.J."/>
            <person name="Szarkandi J.G."/>
            <person name="Papp V."/>
            <person name="Albert L."/>
            <person name="Andreopoulos W."/>
            <person name="Angelini C."/>
            <person name="Antonin V."/>
            <person name="Barry K.W."/>
            <person name="Bougher N.L."/>
            <person name="Buchanan P."/>
            <person name="Buyck B."/>
            <person name="Bense V."/>
            <person name="Catcheside P."/>
            <person name="Chovatia M."/>
            <person name="Cooper J."/>
            <person name="Damon W."/>
            <person name="Desjardin D."/>
            <person name="Finy P."/>
            <person name="Geml J."/>
            <person name="Haridas S."/>
            <person name="Hughes K."/>
            <person name="Justo A."/>
            <person name="Karasinski D."/>
            <person name="Kautmanova I."/>
            <person name="Kiss B."/>
            <person name="Kocsube S."/>
            <person name="Kotiranta H."/>
            <person name="LaButti K.M."/>
            <person name="Lechner B.E."/>
            <person name="Liimatainen K."/>
            <person name="Lipzen A."/>
            <person name="Lukacs Z."/>
            <person name="Mihaltcheva S."/>
            <person name="Morgado L.N."/>
            <person name="Niskanen T."/>
            <person name="Noordeloos M.E."/>
            <person name="Ohm R.A."/>
            <person name="Ortiz-Santana B."/>
            <person name="Ovrebo C."/>
            <person name="Racz N."/>
            <person name="Riley R."/>
            <person name="Savchenko A."/>
            <person name="Shiryaev A."/>
            <person name="Soop K."/>
            <person name="Spirin V."/>
            <person name="Szebenyi C."/>
            <person name="Tomsovsky M."/>
            <person name="Tulloss R.E."/>
            <person name="Uehling J."/>
            <person name="Grigoriev I.V."/>
            <person name="Vagvolgyi C."/>
            <person name="Papp T."/>
            <person name="Martin F.M."/>
            <person name="Miettinen O."/>
            <person name="Hibbett D.S."/>
            <person name="Nagy L.G."/>
        </authorList>
    </citation>
    <scope>NUCLEOTIDE SEQUENCE [LARGE SCALE GENOMIC DNA]</scope>
    <source>
        <strain evidence="2 3">HHB13444</strain>
    </source>
</reference>
<gene>
    <name evidence="2" type="ORF">K466DRAFT_662500</name>
</gene>
<dbReference type="Proteomes" id="UP000308197">
    <property type="component" value="Unassembled WGS sequence"/>
</dbReference>
<feature type="compositionally biased region" description="Acidic residues" evidence="1">
    <location>
        <begin position="120"/>
        <end position="131"/>
    </location>
</feature>
<proteinExistence type="predicted"/>
<dbReference type="InParanoid" id="A0A5C3PJ17"/>
<feature type="compositionally biased region" description="Polar residues" evidence="1">
    <location>
        <begin position="268"/>
        <end position="298"/>
    </location>
</feature>
<protein>
    <submittedName>
        <fullName evidence="2">Uncharacterized protein</fullName>
    </submittedName>
</protein>
<evidence type="ECO:0000256" key="1">
    <source>
        <dbReference type="SAM" id="MobiDB-lite"/>
    </source>
</evidence>
<organism evidence="2 3">
    <name type="scientific">Polyporus arcularius HHB13444</name>
    <dbReference type="NCBI Taxonomy" id="1314778"/>
    <lineage>
        <taxon>Eukaryota</taxon>
        <taxon>Fungi</taxon>
        <taxon>Dikarya</taxon>
        <taxon>Basidiomycota</taxon>
        <taxon>Agaricomycotina</taxon>
        <taxon>Agaricomycetes</taxon>
        <taxon>Polyporales</taxon>
        <taxon>Polyporaceae</taxon>
        <taxon>Polyporus</taxon>
    </lineage>
</organism>
<feature type="compositionally biased region" description="Low complexity" evidence="1">
    <location>
        <begin position="412"/>
        <end position="425"/>
    </location>
</feature>
<feature type="region of interest" description="Disordered" evidence="1">
    <location>
        <begin position="1"/>
        <end position="299"/>
    </location>
</feature>
<accession>A0A5C3PJ17</accession>
<feature type="compositionally biased region" description="Low complexity" evidence="1">
    <location>
        <begin position="350"/>
        <end position="366"/>
    </location>
</feature>
<keyword evidence="3" id="KW-1185">Reference proteome</keyword>
<feature type="compositionally biased region" description="Acidic residues" evidence="1">
    <location>
        <begin position="139"/>
        <end position="153"/>
    </location>
</feature>
<dbReference type="STRING" id="1314778.A0A5C3PJ17"/>
<name>A0A5C3PJ17_9APHY</name>
<feature type="compositionally biased region" description="Acidic residues" evidence="1">
    <location>
        <begin position="38"/>
        <end position="71"/>
    </location>
</feature>
<feature type="compositionally biased region" description="Acidic residues" evidence="1">
    <location>
        <begin position="1"/>
        <end position="22"/>
    </location>
</feature>
<feature type="compositionally biased region" description="Low complexity" evidence="1">
    <location>
        <begin position="375"/>
        <end position="387"/>
    </location>
</feature>